<comment type="caution">
    <text evidence="1">The sequence shown here is derived from an EMBL/GenBank/DDBJ whole genome shotgun (WGS) entry which is preliminary data.</text>
</comment>
<dbReference type="AlphaFoldDB" id="M2ZC81"/>
<dbReference type="Proteomes" id="UP000011744">
    <property type="component" value="Unassembled WGS sequence"/>
</dbReference>
<reference evidence="1 2" key="1">
    <citation type="journal article" date="2014" name="Genome Announc.">
        <title>Draft Genome Sequence of Magnetospirillum sp. Strain SO-1, a Freshwater Magnetotactic Bacterium Isolated from the Ol'khovka River, Russia.</title>
        <authorList>
            <person name="Grouzdev D.S."/>
            <person name="Dziuba M.V."/>
            <person name="Sukhacheva M.S."/>
            <person name="Mardanov A.V."/>
            <person name="Beletskiy A.V."/>
            <person name="Kuznetsov B.B."/>
            <person name="Skryabin K.G."/>
        </authorList>
    </citation>
    <scope>NUCLEOTIDE SEQUENCE [LARGE SCALE GENOMIC DNA]</scope>
    <source>
        <strain evidence="1 2">SO-1</strain>
    </source>
</reference>
<proteinExistence type="predicted"/>
<sequence>MEKFKMTVRAEISEKASQWLFDNLGQKGHDSWLETKGRRVYDRNDPHIAVDYFLPMDKKRYLTMFRIKFVEETPQLVTMTKADIRRCNVAFIEDLENEIGRKMPKNGTTKYFFDTMPICNADFSDPGQYIKATGALWNAFPQSLGVVKEVSGYFDLIIRPNLLTDKVASSIIFDLEKALFRFLHDGQPLPLIYKVGRILTDYYVFDWINAMSTMLHVVQMVHPFEIGGGIDHYVAEFQNQTKIPPRNRALQVTNAAE</sequence>
<gene>
    <name evidence="1" type="ORF">H261_00635</name>
</gene>
<accession>M2ZC81</accession>
<organism evidence="1 2">
    <name type="scientific">Paramagnetospirillum caucaseum</name>
    <dbReference type="NCBI Taxonomy" id="1244869"/>
    <lineage>
        <taxon>Bacteria</taxon>
        <taxon>Pseudomonadati</taxon>
        <taxon>Pseudomonadota</taxon>
        <taxon>Alphaproteobacteria</taxon>
        <taxon>Rhodospirillales</taxon>
        <taxon>Magnetospirillaceae</taxon>
        <taxon>Paramagnetospirillum</taxon>
    </lineage>
</organism>
<evidence type="ECO:0000313" key="2">
    <source>
        <dbReference type="Proteomes" id="UP000011744"/>
    </source>
</evidence>
<protein>
    <submittedName>
        <fullName evidence="1">Uncharacterized protein</fullName>
    </submittedName>
</protein>
<name>M2ZC81_9PROT</name>
<dbReference type="EMBL" id="AONQ01000001">
    <property type="protein sequence ID" value="EME72040.1"/>
    <property type="molecule type" value="Genomic_DNA"/>
</dbReference>
<keyword evidence="2" id="KW-1185">Reference proteome</keyword>
<evidence type="ECO:0000313" key="1">
    <source>
        <dbReference type="EMBL" id="EME72040.1"/>
    </source>
</evidence>